<proteinExistence type="predicted"/>
<keyword evidence="2" id="KW-1185">Reference proteome</keyword>
<comment type="caution">
    <text evidence="1">The sequence shown here is derived from an EMBL/GenBank/DDBJ whole genome shotgun (WGS) entry which is preliminary data.</text>
</comment>
<dbReference type="EMBL" id="JACEFI010000004">
    <property type="protein sequence ID" value="KAH0599061.1"/>
    <property type="molecule type" value="Genomic_DNA"/>
</dbReference>
<protein>
    <submittedName>
        <fullName evidence="1">Uncharacterized protein</fullName>
    </submittedName>
</protein>
<reference evidence="1 2" key="1">
    <citation type="submission" date="2020-07" db="EMBL/GenBank/DDBJ databases">
        <title>Metarhizium humberi genome.</title>
        <authorList>
            <person name="Lysoe E."/>
        </authorList>
    </citation>
    <scope>NUCLEOTIDE SEQUENCE [LARGE SCALE GENOMIC DNA]</scope>
    <source>
        <strain evidence="1 2">ESALQ1638</strain>
    </source>
</reference>
<organism evidence="1 2">
    <name type="scientific">Metarhizium humberi</name>
    <dbReference type="NCBI Taxonomy" id="2596975"/>
    <lineage>
        <taxon>Eukaryota</taxon>
        <taxon>Fungi</taxon>
        <taxon>Dikarya</taxon>
        <taxon>Ascomycota</taxon>
        <taxon>Pezizomycotina</taxon>
        <taxon>Sordariomycetes</taxon>
        <taxon>Hypocreomycetidae</taxon>
        <taxon>Hypocreales</taxon>
        <taxon>Clavicipitaceae</taxon>
        <taxon>Metarhizium</taxon>
    </lineage>
</organism>
<evidence type="ECO:0000313" key="1">
    <source>
        <dbReference type="EMBL" id="KAH0599061.1"/>
    </source>
</evidence>
<sequence length="154" mass="17309">MLPDVESCVDRDTGTVLLTVELAFGEVDNKLDPGRVKCTVEMFALGIGVRVMVGSSHESVTLSEVVEIKVLLEVPFEELDCDEDQGLELLRVSVECVTLLVDELRERVELELEVIPERTLDSVAVAEAEMVVFEERMLEELLVYMYEVDTDEEV</sequence>
<dbReference type="AlphaFoldDB" id="A0A9P8MF34"/>
<dbReference type="Proteomes" id="UP000764110">
    <property type="component" value="Unassembled WGS sequence"/>
</dbReference>
<evidence type="ECO:0000313" key="2">
    <source>
        <dbReference type="Proteomes" id="UP000764110"/>
    </source>
</evidence>
<gene>
    <name evidence="1" type="ORF">MHUMG1_03176</name>
</gene>
<name>A0A9P8MF34_9HYPO</name>
<accession>A0A9P8MF34</accession>